<keyword evidence="3" id="KW-1185">Reference proteome</keyword>
<dbReference type="RefSeq" id="WP_171218754.1">
    <property type="nucleotide sequence ID" value="NZ_JABEPP010000003.1"/>
</dbReference>
<dbReference type="EMBL" id="JABEPP010000003">
    <property type="protein sequence ID" value="NNM73293.1"/>
    <property type="molecule type" value="Genomic_DNA"/>
</dbReference>
<feature type="region of interest" description="Disordered" evidence="1">
    <location>
        <begin position="37"/>
        <end position="57"/>
    </location>
</feature>
<dbReference type="AlphaFoldDB" id="A0A849IH99"/>
<sequence length="201" mass="22172">MAAARALLEGTRLSFEAISERTGVSATSLCRWRKRNGWQRPAAPGPDRVRPPRYRRGRGRPYAADAIGMARDLVTGTLLSQKAIARQVGVSQAQISVWIRRRGWERPAVPSHSRRFAASKRRGVLAGAGDRRGRPYAPEIRKEARALYELTRLGTALIGARLGVHPGTVARWAREDAWERPRGRANAAQLRGFFGSGASGR</sequence>
<evidence type="ECO:0000256" key="1">
    <source>
        <dbReference type="SAM" id="MobiDB-lite"/>
    </source>
</evidence>
<proteinExistence type="predicted"/>
<protein>
    <submittedName>
        <fullName evidence="2">Uncharacterized protein</fullName>
    </submittedName>
</protein>
<gene>
    <name evidence="2" type="ORF">HJG44_12965</name>
</gene>
<accession>A0A849IH99</accession>
<reference evidence="2 3" key="1">
    <citation type="submission" date="2020-04" db="EMBL/GenBank/DDBJ databases">
        <title>Enterovirga sp. isolate from soil.</title>
        <authorList>
            <person name="Chea S."/>
            <person name="Kim D.-U."/>
        </authorList>
    </citation>
    <scope>NUCLEOTIDE SEQUENCE [LARGE SCALE GENOMIC DNA]</scope>
    <source>
        <strain evidence="2 3">DB1703</strain>
    </source>
</reference>
<comment type="caution">
    <text evidence="2">The sequence shown here is derived from an EMBL/GenBank/DDBJ whole genome shotgun (WGS) entry which is preliminary data.</text>
</comment>
<dbReference type="Proteomes" id="UP000564885">
    <property type="component" value="Unassembled WGS sequence"/>
</dbReference>
<organism evidence="2 3">
    <name type="scientific">Enterovirga aerilata</name>
    <dbReference type="NCBI Taxonomy" id="2730920"/>
    <lineage>
        <taxon>Bacteria</taxon>
        <taxon>Pseudomonadati</taxon>
        <taxon>Pseudomonadota</taxon>
        <taxon>Alphaproteobacteria</taxon>
        <taxon>Hyphomicrobiales</taxon>
        <taxon>Methylobacteriaceae</taxon>
        <taxon>Enterovirga</taxon>
    </lineage>
</organism>
<evidence type="ECO:0000313" key="3">
    <source>
        <dbReference type="Proteomes" id="UP000564885"/>
    </source>
</evidence>
<evidence type="ECO:0000313" key="2">
    <source>
        <dbReference type="EMBL" id="NNM73293.1"/>
    </source>
</evidence>
<name>A0A849IH99_9HYPH</name>